<reference evidence="3 4" key="1">
    <citation type="submission" date="2018-11" db="EMBL/GenBank/DDBJ databases">
        <title>Trebonia kvetii gen.nov., sp.nov., a novel acidophilic actinobacterium, and proposal of the new actinobacterial family Treboniaceae fam. nov.</title>
        <authorList>
            <person name="Rapoport D."/>
            <person name="Sagova-Mareckova M."/>
            <person name="Sedlacek I."/>
            <person name="Provaznik J."/>
            <person name="Kralova S."/>
            <person name="Pavlinic D."/>
            <person name="Benes V."/>
            <person name="Kopecky J."/>
        </authorList>
    </citation>
    <scope>NUCLEOTIDE SEQUENCE [LARGE SCALE GENOMIC DNA]</scope>
    <source>
        <strain evidence="3 4">15Tr583</strain>
    </source>
</reference>
<evidence type="ECO:0000256" key="1">
    <source>
        <dbReference type="SAM" id="MobiDB-lite"/>
    </source>
</evidence>
<gene>
    <name evidence="3" type="ORF">EAS64_36870</name>
</gene>
<dbReference type="Proteomes" id="UP000460272">
    <property type="component" value="Unassembled WGS sequence"/>
</dbReference>
<organism evidence="3 4">
    <name type="scientific">Trebonia kvetii</name>
    <dbReference type="NCBI Taxonomy" id="2480626"/>
    <lineage>
        <taxon>Bacteria</taxon>
        <taxon>Bacillati</taxon>
        <taxon>Actinomycetota</taxon>
        <taxon>Actinomycetes</taxon>
        <taxon>Streptosporangiales</taxon>
        <taxon>Treboniaceae</taxon>
        <taxon>Trebonia</taxon>
    </lineage>
</organism>
<dbReference type="SUPFAM" id="SSF52540">
    <property type="entry name" value="P-loop containing nucleoside triphosphate hydrolases"/>
    <property type="match status" value="1"/>
</dbReference>
<keyword evidence="4" id="KW-1185">Reference proteome</keyword>
<dbReference type="InterPro" id="IPR041664">
    <property type="entry name" value="AAA_16"/>
</dbReference>
<name>A0A6P2BSJ1_9ACTN</name>
<protein>
    <recommendedName>
        <fullName evidence="2">Orc1-like AAA ATPase domain-containing protein</fullName>
    </recommendedName>
</protein>
<evidence type="ECO:0000313" key="3">
    <source>
        <dbReference type="EMBL" id="TVZ00233.1"/>
    </source>
</evidence>
<accession>A0A6P2BSJ1</accession>
<dbReference type="EMBL" id="RPFW01000009">
    <property type="protein sequence ID" value="TVZ00233.1"/>
    <property type="molecule type" value="Genomic_DNA"/>
</dbReference>
<feature type="domain" description="Orc1-like AAA ATPase" evidence="2">
    <location>
        <begin position="8"/>
        <end position="68"/>
    </location>
</feature>
<dbReference type="Pfam" id="PF13191">
    <property type="entry name" value="AAA_16"/>
    <property type="match status" value="1"/>
</dbReference>
<evidence type="ECO:0000313" key="4">
    <source>
        <dbReference type="Proteomes" id="UP000460272"/>
    </source>
</evidence>
<dbReference type="RefSeq" id="WP_145860863.1">
    <property type="nucleotide sequence ID" value="NZ_RPFW01000009.1"/>
</dbReference>
<comment type="caution">
    <text evidence="3">The sequence shown here is derived from an EMBL/GenBank/DDBJ whole genome shotgun (WGS) entry which is preliminary data.</text>
</comment>
<feature type="region of interest" description="Disordered" evidence="1">
    <location>
        <begin position="55"/>
        <end position="111"/>
    </location>
</feature>
<proteinExistence type="predicted"/>
<feature type="compositionally biased region" description="Basic and acidic residues" evidence="1">
    <location>
        <begin position="64"/>
        <end position="73"/>
    </location>
</feature>
<evidence type="ECO:0000259" key="2">
    <source>
        <dbReference type="Pfam" id="PF13191"/>
    </source>
</evidence>
<dbReference type="AlphaFoldDB" id="A0A6P2BSJ1"/>
<dbReference type="InterPro" id="IPR027417">
    <property type="entry name" value="P-loop_NTPase"/>
</dbReference>
<feature type="compositionally biased region" description="Low complexity" evidence="1">
    <location>
        <begin position="102"/>
        <end position="111"/>
    </location>
</feature>
<dbReference type="OrthoDB" id="5476461at2"/>
<sequence>MRLLERTAALAALHECPPGRVVLVSGEAGIGKSSLVRRFRDESARTVLWGECDAMRTPRPLGPVRDRPDHDAAAARPAVTRRGGGTRQDRGASGNADRRTGRGTAARADRG</sequence>